<name>A0A9E6ZLV6_9FLAO</name>
<accession>A0A9E6ZLV6</accession>
<dbReference type="AlphaFoldDB" id="A0A9E6ZLV6"/>
<dbReference type="EMBL" id="CP094358">
    <property type="protein sequence ID" value="UOB18194.1"/>
    <property type="molecule type" value="Genomic_DNA"/>
</dbReference>
<reference evidence="1" key="1">
    <citation type="submission" date="2022-03" db="EMBL/GenBank/DDBJ databases">
        <title>Description of Abyssus ytuae gen. nov., sp. nov., a novel member of the family Flavobacteriaceae isolated from the sediment of Mariana Trench.</title>
        <authorList>
            <person name="Zhang J."/>
            <person name="Xu X."/>
        </authorList>
    </citation>
    <scope>NUCLEOTIDE SEQUENCE</scope>
    <source>
        <strain evidence="1">MT3330</strain>
    </source>
</reference>
<dbReference type="RefSeq" id="WP_255844234.1">
    <property type="nucleotide sequence ID" value="NZ_CP094358.1"/>
</dbReference>
<protein>
    <submittedName>
        <fullName evidence="1">Uncharacterized protein</fullName>
    </submittedName>
</protein>
<dbReference type="KEGG" id="fbm:MQE35_02585"/>
<dbReference type="Proteomes" id="UP000831290">
    <property type="component" value="Chromosome"/>
</dbReference>
<keyword evidence="2" id="KW-1185">Reference proteome</keyword>
<gene>
    <name evidence="1" type="ORF">MQE35_02585</name>
</gene>
<proteinExistence type="predicted"/>
<organism evidence="1 2">
    <name type="scientific">Abyssalbus ytuae</name>
    <dbReference type="NCBI Taxonomy" id="2926907"/>
    <lineage>
        <taxon>Bacteria</taxon>
        <taxon>Pseudomonadati</taxon>
        <taxon>Bacteroidota</taxon>
        <taxon>Flavobacteriia</taxon>
        <taxon>Flavobacteriales</taxon>
        <taxon>Flavobacteriaceae</taxon>
        <taxon>Abyssalbus</taxon>
    </lineage>
</organism>
<evidence type="ECO:0000313" key="1">
    <source>
        <dbReference type="EMBL" id="UOB18194.1"/>
    </source>
</evidence>
<evidence type="ECO:0000313" key="2">
    <source>
        <dbReference type="Proteomes" id="UP000831290"/>
    </source>
</evidence>
<sequence length="50" mass="5783">MKHFHTMLWNTFIPCYGTPSYHAIGHPDDYAIGHPDTMLSDILILCYRTS</sequence>